<accession>A0A1G2SCW8</accession>
<protein>
    <submittedName>
        <fullName evidence="1">Uncharacterized protein</fullName>
    </submittedName>
</protein>
<evidence type="ECO:0000313" key="2">
    <source>
        <dbReference type="Proteomes" id="UP000178817"/>
    </source>
</evidence>
<dbReference type="EMBL" id="MHUV01000006">
    <property type="protein sequence ID" value="OHA82519.1"/>
    <property type="molecule type" value="Genomic_DNA"/>
</dbReference>
<gene>
    <name evidence="1" type="ORF">A3B07_02770</name>
</gene>
<dbReference type="AlphaFoldDB" id="A0A1G2SCW8"/>
<organism evidence="1 2">
    <name type="scientific">Candidatus Yonathbacteria bacterium RIFCSPLOWO2_01_FULL_43_27</name>
    <dbReference type="NCBI Taxonomy" id="1802726"/>
    <lineage>
        <taxon>Bacteria</taxon>
        <taxon>Candidatus Yonathiibacteriota</taxon>
    </lineage>
</organism>
<dbReference type="Proteomes" id="UP000178817">
    <property type="component" value="Unassembled WGS sequence"/>
</dbReference>
<name>A0A1G2SCW8_9BACT</name>
<proteinExistence type="predicted"/>
<reference evidence="1 2" key="1">
    <citation type="journal article" date="2016" name="Nat. Commun.">
        <title>Thousands of microbial genomes shed light on interconnected biogeochemical processes in an aquifer system.</title>
        <authorList>
            <person name="Anantharaman K."/>
            <person name="Brown C.T."/>
            <person name="Hug L.A."/>
            <person name="Sharon I."/>
            <person name="Castelle C.J."/>
            <person name="Probst A.J."/>
            <person name="Thomas B.C."/>
            <person name="Singh A."/>
            <person name="Wilkins M.J."/>
            <person name="Karaoz U."/>
            <person name="Brodie E.L."/>
            <person name="Williams K.H."/>
            <person name="Hubbard S.S."/>
            <person name="Banfield J.F."/>
        </authorList>
    </citation>
    <scope>NUCLEOTIDE SEQUENCE [LARGE SCALE GENOMIC DNA]</scope>
</reference>
<comment type="caution">
    <text evidence="1">The sequence shown here is derived from an EMBL/GenBank/DDBJ whole genome shotgun (WGS) entry which is preliminary data.</text>
</comment>
<sequence>MFDADRVEKALRDEGKRKGINKNEIDRAVHSAMHIVERCGEFSQNRKMATRIGSTLMNGCKSVVVPVCVNYRNLENCGGATTLFLERHISFLESIGACSFALAPTFLVPRHEATSDILNRWYRISEDSLTKVFQGIYTTARTLSEKHRWNVCPMDILIPDIVEREQEAYVALSSDTSVERQINAHMLRRRALYSERMQVEEMRSLTVRTAAQYVAFGNFAAKNNLLICNHTTTSLQWYTRTGAAVLHNPISLG</sequence>
<evidence type="ECO:0000313" key="1">
    <source>
        <dbReference type="EMBL" id="OHA82519.1"/>
    </source>
</evidence>